<protein>
    <submittedName>
        <fullName evidence="1">Uncharacterized protein</fullName>
    </submittedName>
</protein>
<evidence type="ECO:0000313" key="1">
    <source>
        <dbReference type="EMBL" id="GMN43727.1"/>
    </source>
</evidence>
<dbReference type="Proteomes" id="UP001187192">
    <property type="component" value="Unassembled WGS sequence"/>
</dbReference>
<keyword evidence="2" id="KW-1185">Reference proteome</keyword>
<reference evidence="1" key="1">
    <citation type="submission" date="2023-07" db="EMBL/GenBank/DDBJ databases">
        <title>draft genome sequence of fig (Ficus carica).</title>
        <authorList>
            <person name="Takahashi T."/>
            <person name="Nishimura K."/>
        </authorList>
    </citation>
    <scope>NUCLEOTIDE SEQUENCE</scope>
</reference>
<name>A0AA87ZZX5_FICCA</name>
<gene>
    <name evidence="1" type="ORF">TIFTF001_012931</name>
</gene>
<comment type="caution">
    <text evidence="1">The sequence shown here is derived from an EMBL/GenBank/DDBJ whole genome shotgun (WGS) entry which is preliminary data.</text>
</comment>
<organism evidence="1 2">
    <name type="scientific">Ficus carica</name>
    <name type="common">Common fig</name>
    <dbReference type="NCBI Taxonomy" id="3494"/>
    <lineage>
        <taxon>Eukaryota</taxon>
        <taxon>Viridiplantae</taxon>
        <taxon>Streptophyta</taxon>
        <taxon>Embryophyta</taxon>
        <taxon>Tracheophyta</taxon>
        <taxon>Spermatophyta</taxon>
        <taxon>Magnoliopsida</taxon>
        <taxon>eudicotyledons</taxon>
        <taxon>Gunneridae</taxon>
        <taxon>Pentapetalae</taxon>
        <taxon>rosids</taxon>
        <taxon>fabids</taxon>
        <taxon>Rosales</taxon>
        <taxon>Moraceae</taxon>
        <taxon>Ficeae</taxon>
        <taxon>Ficus</taxon>
    </lineage>
</organism>
<evidence type="ECO:0000313" key="2">
    <source>
        <dbReference type="Proteomes" id="UP001187192"/>
    </source>
</evidence>
<sequence length="148" mass="16111">MVCRCYRGCGRISRLSHCLDGEGRMEKLGAMIGHHRSWEVRPIAIFMGDSPEKKRARLVLVALSFSCRDQNLLNMMLKIVTPAIKSRAIVVAVVIFGRRGENDNWIEEIAGKARSSVVGRSASTSGAVLVADGRKADGGRGRSGISKN</sequence>
<dbReference type="EMBL" id="BTGU01000017">
    <property type="protein sequence ID" value="GMN43727.1"/>
    <property type="molecule type" value="Genomic_DNA"/>
</dbReference>
<dbReference type="AlphaFoldDB" id="A0AA87ZZX5"/>
<proteinExistence type="predicted"/>
<accession>A0AA87ZZX5</accession>